<sequence>MGFVIRSHLAVLLAVLAMAVVMAESSSFGSIKASGFDLPFSKCNGRVGDCIDESEEMMLDSESNRRLLAQSRRISYGALNKNNVPCNQRGSSYYNCGSHQAVNPYSRGCTRISRCTRNTK</sequence>
<dbReference type="PANTHER" id="PTHR33136:SF89">
    <property type="entry name" value="PROTEIN RALF-LIKE 19"/>
    <property type="match status" value="1"/>
</dbReference>
<keyword evidence="3" id="KW-0964">Secreted</keyword>
<dbReference type="Proteomes" id="UP001161247">
    <property type="component" value="Chromosome 1"/>
</dbReference>
<feature type="chain" id="PRO_5043583909" evidence="7">
    <location>
        <begin position="24"/>
        <end position="120"/>
    </location>
</feature>
<keyword evidence="5 7" id="KW-0732">Signal</keyword>
<proteinExistence type="inferred from homology"/>
<comment type="subcellular location">
    <subcellularLocation>
        <location evidence="1">Secreted</location>
    </subcellularLocation>
</comment>
<dbReference type="GO" id="GO:0009506">
    <property type="term" value="C:plasmodesma"/>
    <property type="evidence" value="ECO:0007669"/>
    <property type="project" value="TreeGrafter"/>
</dbReference>
<organism evidence="8 9">
    <name type="scientific">Oldenlandia corymbosa var. corymbosa</name>
    <dbReference type="NCBI Taxonomy" id="529605"/>
    <lineage>
        <taxon>Eukaryota</taxon>
        <taxon>Viridiplantae</taxon>
        <taxon>Streptophyta</taxon>
        <taxon>Embryophyta</taxon>
        <taxon>Tracheophyta</taxon>
        <taxon>Spermatophyta</taxon>
        <taxon>Magnoliopsida</taxon>
        <taxon>eudicotyledons</taxon>
        <taxon>Gunneridae</taxon>
        <taxon>Pentapetalae</taxon>
        <taxon>asterids</taxon>
        <taxon>lamiids</taxon>
        <taxon>Gentianales</taxon>
        <taxon>Rubiaceae</taxon>
        <taxon>Rubioideae</taxon>
        <taxon>Spermacoceae</taxon>
        <taxon>Hedyotis-Oldenlandia complex</taxon>
        <taxon>Oldenlandia</taxon>
    </lineage>
</organism>
<keyword evidence="9" id="KW-1185">Reference proteome</keyword>
<evidence type="ECO:0000256" key="1">
    <source>
        <dbReference type="ARBA" id="ARBA00004613"/>
    </source>
</evidence>
<dbReference type="InterPro" id="IPR008801">
    <property type="entry name" value="RALF"/>
</dbReference>
<keyword evidence="4" id="KW-0372">Hormone</keyword>
<evidence type="ECO:0000313" key="8">
    <source>
        <dbReference type="EMBL" id="CAI9087430.1"/>
    </source>
</evidence>
<dbReference type="PANTHER" id="PTHR33136">
    <property type="entry name" value="RAPID ALKALINIZATION FACTOR-LIKE"/>
    <property type="match status" value="1"/>
</dbReference>
<accession>A0AAV1BVT6</accession>
<dbReference type="GO" id="GO:0019722">
    <property type="term" value="P:calcium-mediated signaling"/>
    <property type="evidence" value="ECO:0007669"/>
    <property type="project" value="TreeGrafter"/>
</dbReference>
<dbReference type="EMBL" id="OX459118">
    <property type="protein sequence ID" value="CAI9087430.1"/>
    <property type="molecule type" value="Genomic_DNA"/>
</dbReference>
<comment type="similarity">
    <text evidence="2">Belongs to the plant rapid alkalinization factor (RALF) family.</text>
</comment>
<keyword evidence="6" id="KW-1015">Disulfide bond</keyword>
<feature type="signal peptide" evidence="7">
    <location>
        <begin position="1"/>
        <end position="23"/>
    </location>
</feature>
<dbReference type="AlphaFoldDB" id="A0AAV1BVT6"/>
<protein>
    <submittedName>
        <fullName evidence="8">OLC1v1021497C1</fullName>
    </submittedName>
</protein>
<evidence type="ECO:0000256" key="7">
    <source>
        <dbReference type="SAM" id="SignalP"/>
    </source>
</evidence>
<evidence type="ECO:0000256" key="3">
    <source>
        <dbReference type="ARBA" id="ARBA00022525"/>
    </source>
</evidence>
<evidence type="ECO:0000256" key="2">
    <source>
        <dbReference type="ARBA" id="ARBA00009178"/>
    </source>
</evidence>
<evidence type="ECO:0000313" key="9">
    <source>
        <dbReference type="Proteomes" id="UP001161247"/>
    </source>
</evidence>
<gene>
    <name evidence="8" type="ORF">OLC1_LOCUS270</name>
</gene>
<dbReference type="GO" id="GO:0005179">
    <property type="term" value="F:hormone activity"/>
    <property type="evidence" value="ECO:0007669"/>
    <property type="project" value="UniProtKB-KW"/>
</dbReference>
<dbReference type="Pfam" id="PF05498">
    <property type="entry name" value="RALF"/>
    <property type="match status" value="1"/>
</dbReference>
<name>A0AAV1BVT6_OLDCO</name>
<evidence type="ECO:0000256" key="6">
    <source>
        <dbReference type="ARBA" id="ARBA00023157"/>
    </source>
</evidence>
<evidence type="ECO:0000256" key="5">
    <source>
        <dbReference type="ARBA" id="ARBA00022729"/>
    </source>
</evidence>
<evidence type="ECO:0000256" key="4">
    <source>
        <dbReference type="ARBA" id="ARBA00022702"/>
    </source>
</evidence>
<dbReference type="GO" id="GO:0005576">
    <property type="term" value="C:extracellular region"/>
    <property type="evidence" value="ECO:0007669"/>
    <property type="project" value="UniProtKB-SubCell"/>
</dbReference>
<reference evidence="8" key="1">
    <citation type="submission" date="2023-03" db="EMBL/GenBank/DDBJ databases">
        <authorList>
            <person name="Julca I."/>
        </authorList>
    </citation>
    <scope>NUCLEOTIDE SEQUENCE</scope>
</reference>